<dbReference type="Pfam" id="PF08559">
    <property type="entry name" value="Cut8"/>
    <property type="match status" value="1"/>
</dbReference>
<feature type="region of interest" description="Disordered" evidence="4">
    <location>
        <begin position="93"/>
        <end position="114"/>
    </location>
</feature>
<organism evidence="5 6">
    <name type="scientific">Albula glossodonta</name>
    <name type="common">roundjaw bonefish</name>
    <dbReference type="NCBI Taxonomy" id="121402"/>
    <lineage>
        <taxon>Eukaryota</taxon>
        <taxon>Metazoa</taxon>
        <taxon>Chordata</taxon>
        <taxon>Craniata</taxon>
        <taxon>Vertebrata</taxon>
        <taxon>Euteleostomi</taxon>
        <taxon>Actinopterygii</taxon>
        <taxon>Neopterygii</taxon>
        <taxon>Teleostei</taxon>
        <taxon>Albuliformes</taxon>
        <taxon>Albulidae</taxon>
        <taxon>Albula</taxon>
    </lineage>
</organism>
<comment type="subcellular location">
    <subcellularLocation>
        <location evidence="1">Nucleus</location>
    </subcellularLocation>
</comment>
<dbReference type="Proteomes" id="UP000824540">
    <property type="component" value="Unassembled WGS sequence"/>
</dbReference>
<dbReference type="PANTHER" id="PTHR28032:SF1">
    <property type="entry name" value="FI02826P"/>
    <property type="match status" value="1"/>
</dbReference>
<gene>
    <name evidence="5" type="ORF">JZ751_023589</name>
</gene>
<dbReference type="InterPro" id="IPR038422">
    <property type="entry name" value="Cut8/Sts1_sf"/>
</dbReference>
<dbReference type="GO" id="GO:0031965">
    <property type="term" value="C:nuclear membrane"/>
    <property type="evidence" value="ECO:0007669"/>
    <property type="project" value="TreeGrafter"/>
</dbReference>
<dbReference type="OrthoDB" id="10061064at2759"/>
<comment type="similarity">
    <text evidence="2">Belongs to the cut8/STS1 family.</text>
</comment>
<evidence type="ECO:0000256" key="3">
    <source>
        <dbReference type="ARBA" id="ARBA00023242"/>
    </source>
</evidence>
<dbReference type="Gene3D" id="1.20.58.1590">
    <property type="entry name" value="Tethering factor for nuclear proteasome Cut8/Sts1"/>
    <property type="match status" value="1"/>
</dbReference>
<dbReference type="EMBL" id="JAFBMS010000053">
    <property type="protein sequence ID" value="KAG9339452.1"/>
    <property type="molecule type" value="Genomic_DNA"/>
</dbReference>
<dbReference type="GO" id="GO:0031144">
    <property type="term" value="P:proteasome localization"/>
    <property type="evidence" value="ECO:0007669"/>
    <property type="project" value="InterPro"/>
</dbReference>
<dbReference type="GO" id="GO:0071630">
    <property type="term" value="P:nuclear protein quality control by the ubiquitin-proteasome system"/>
    <property type="evidence" value="ECO:0007669"/>
    <property type="project" value="InterPro"/>
</dbReference>
<evidence type="ECO:0000256" key="1">
    <source>
        <dbReference type="ARBA" id="ARBA00004123"/>
    </source>
</evidence>
<dbReference type="InterPro" id="IPR013868">
    <property type="entry name" value="Cut8/Sts1_fam"/>
</dbReference>
<keyword evidence="3" id="KW-0539">Nucleus</keyword>
<evidence type="ECO:0000256" key="4">
    <source>
        <dbReference type="SAM" id="MobiDB-lite"/>
    </source>
</evidence>
<proteinExistence type="inferred from homology"/>
<name>A0A8T2NPB9_9TELE</name>
<protein>
    <submittedName>
        <fullName evidence="5">Uncharacterized protein</fullName>
    </submittedName>
</protein>
<dbReference type="GO" id="GO:0070628">
    <property type="term" value="F:proteasome binding"/>
    <property type="evidence" value="ECO:0007669"/>
    <property type="project" value="TreeGrafter"/>
</dbReference>
<sequence>MRTVTGRPILTSWRLRVCQEGGKLLLQREQWEAALEYTLVAWRYTSKLPQWDTPSHNSLREQCYRLLSAHGVAALRHRPLRADKAQELLRRYSQGVQGGTGTQPTDLTVYSGVGEDSGRISDWNGGH</sequence>
<keyword evidence="6" id="KW-1185">Reference proteome</keyword>
<reference evidence="5" key="1">
    <citation type="thesis" date="2021" institute="BYU ScholarsArchive" country="Provo, UT, USA">
        <title>Applications of and Algorithms for Genome Assembly and Genomic Analyses with an Emphasis on Marine Teleosts.</title>
        <authorList>
            <person name="Pickett B.D."/>
        </authorList>
    </citation>
    <scope>NUCLEOTIDE SEQUENCE</scope>
    <source>
        <strain evidence="5">HI-2016</strain>
    </source>
</reference>
<accession>A0A8T2NPB9</accession>
<evidence type="ECO:0000313" key="6">
    <source>
        <dbReference type="Proteomes" id="UP000824540"/>
    </source>
</evidence>
<comment type="caution">
    <text evidence="5">The sequence shown here is derived from an EMBL/GenBank/DDBJ whole genome shotgun (WGS) entry which is preliminary data.</text>
</comment>
<dbReference type="PANTHER" id="PTHR28032">
    <property type="entry name" value="FI02826P"/>
    <property type="match status" value="1"/>
</dbReference>
<dbReference type="AlphaFoldDB" id="A0A8T2NPB9"/>
<evidence type="ECO:0000313" key="5">
    <source>
        <dbReference type="EMBL" id="KAG9339452.1"/>
    </source>
</evidence>
<evidence type="ECO:0000256" key="2">
    <source>
        <dbReference type="ARBA" id="ARBA00006199"/>
    </source>
</evidence>